<dbReference type="RefSeq" id="WP_013171544.1">
    <property type="nucleotide sequence ID" value="NC_014219.1"/>
</dbReference>
<dbReference type="HOGENOM" id="CLU_061980_4_1_9"/>
<dbReference type="SUPFAM" id="SSF53448">
    <property type="entry name" value="Nucleotide-diphospho-sugar transferases"/>
    <property type="match status" value="1"/>
</dbReference>
<dbReference type="PANTHER" id="PTHR43777">
    <property type="entry name" value="MOLYBDENUM COFACTOR CYTIDYLYLTRANSFERASE"/>
    <property type="match status" value="1"/>
</dbReference>
<dbReference type="STRING" id="439292.Bsel_0579"/>
<dbReference type="CDD" id="cd04182">
    <property type="entry name" value="GT_2_like_f"/>
    <property type="match status" value="1"/>
</dbReference>
<sequence length="211" mass="23397">MFSTTVHAIILAAGQSTRMGEPKQTLSIEGHTLIDHAVLKVSKLPVERIVIITGEHHEALKDAVTIEDSRIHFIHNPDYVSGQASSLKKGLCYAQSRGAHALVMLADQPLIAAETFKAVLDEGLSMKASRKPYSVRPMFHGRQGHPVFFGRPYLLNLMCLKMPGDEGGKRLRNQLVNLHTAVDDPYISFDVDTPADLKKARERMQKPLPVQ</sequence>
<dbReference type="PANTHER" id="PTHR43777:SF1">
    <property type="entry name" value="MOLYBDENUM COFACTOR CYTIDYLYLTRANSFERASE"/>
    <property type="match status" value="1"/>
</dbReference>
<dbReference type="eggNOG" id="COG2068">
    <property type="taxonomic scope" value="Bacteria"/>
</dbReference>
<dbReference type="Pfam" id="PF12804">
    <property type="entry name" value="NTP_transf_3"/>
    <property type="match status" value="1"/>
</dbReference>
<dbReference type="GO" id="GO:0016779">
    <property type="term" value="F:nucleotidyltransferase activity"/>
    <property type="evidence" value="ECO:0007669"/>
    <property type="project" value="UniProtKB-ARBA"/>
</dbReference>
<name>D6XY42_BACIE</name>
<proteinExistence type="predicted"/>
<dbReference type="InterPro" id="IPR025877">
    <property type="entry name" value="MobA-like_NTP_Trfase"/>
</dbReference>
<evidence type="ECO:0000313" key="3">
    <source>
        <dbReference type="Proteomes" id="UP000000271"/>
    </source>
</evidence>
<feature type="domain" description="MobA-like NTP transferase" evidence="1">
    <location>
        <begin position="8"/>
        <end position="175"/>
    </location>
</feature>
<dbReference type="Gene3D" id="3.90.550.10">
    <property type="entry name" value="Spore Coat Polysaccharide Biosynthesis Protein SpsA, Chain A"/>
    <property type="match status" value="1"/>
</dbReference>
<evidence type="ECO:0000313" key="2">
    <source>
        <dbReference type="EMBL" id="ADH98115.1"/>
    </source>
</evidence>
<gene>
    <name evidence="2" type="ordered locus">Bsel_0579</name>
</gene>
<evidence type="ECO:0000259" key="1">
    <source>
        <dbReference type="Pfam" id="PF12804"/>
    </source>
</evidence>
<protein>
    <submittedName>
        <fullName evidence="2">Molybdenum hydroxylase accessory protein, YgfJ family</fullName>
    </submittedName>
</protein>
<organism evidence="2 3">
    <name type="scientific">Bacillus selenitireducens (strain ATCC 700615 / DSM 15326 / MLS10)</name>
    <dbReference type="NCBI Taxonomy" id="439292"/>
    <lineage>
        <taxon>Bacteria</taxon>
        <taxon>Bacillati</taxon>
        <taxon>Bacillota</taxon>
        <taxon>Bacilli</taxon>
        <taxon>Bacillales</taxon>
        <taxon>Bacillaceae</taxon>
        <taxon>Salisediminibacterium</taxon>
    </lineage>
</organism>
<dbReference type="Proteomes" id="UP000000271">
    <property type="component" value="Chromosome"/>
</dbReference>
<accession>D6XY42</accession>
<dbReference type="EMBL" id="CP001791">
    <property type="protein sequence ID" value="ADH98115.1"/>
    <property type="molecule type" value="Genomic_DNA"/>
</dbReference>
<reference evidence="2" key="1">
    <citation type="submission" date="2009-10" db="EMBL/GenBank/DDBJ databases">
        <title>Complete sequence of Bacillus selenitireducens MLS10.</title>
        <authorList>
            <consortium name="US DOE Joint Genome Institute"/>
            <person name="Lucas S."/>
            <person name="Copeland A."/>
            <person name="Lapidus A."/>
            <person name="Glavina del Rio T."/>
            <person name="Dalin E."/>
            <person name="Tice H."/>
            <person name="Bruce D."/>
            <person name="Goodwin L."/>
            <person name="Pitluck S."/>
            <person name="Sims D."/>
            <person name="Brettin T."/>
            <person name="Detter J.C."/>
            <person name="Han C."/>
            <person name="Larimer F."/>
            <person name="Land M."/>
            <person name="Hauser L."/>
            <person name="Kyrpides N."/>
            <person name="Ovchinnikova G."/>
            <person name="Stolz J."/>
        </authorList>
    </citation>
    <scope>NUCLEOTIDE SEQUENCE [LARGE SCALE GENOMIC DNA]</scope>
    <source>
        <strain evidence="2">MLS10</strain>
    </source>
</reference>
<dbReference type="AlphaFoldDB" id="D6XY42"/>
<dbReference type="KEGG" id="bse:Bsel_0579"/>
<keyword evidence="3" id="KW-1185">Reference proteome</keyword>
<dbReference type="OrthoDB" id="285216at2"/>
<dbReference type="InterPro" id="IPR029044">
    <property type="entry name" value="Nucleotide-diphossugar_trans"/>
</dbReference>